<keyword evidence="3" id="KW-1015">Disulfide bond</keyword>
<feature type="domain" description="Thioredoxin" evidence="6">
    <location>
        <begin position="16"/>
        <end position="163"/>
    </location>
</feature>
<evidence type="ECO:0000259" key="6">
    <source>
        <dbReference type="PROSITE" id="PS51352"/>
    </source>
</evidence>
<dbReference type="AlphaFoldDB" id="A0A0P0D2B6"/>
<keyword evidence="4" id="KW-0676">Redox-active center</keyword>
<dbReference type="GO" id="GO:0017004">
    <property type="term" value="P:cytochrome complex assembly"/>
    <property type="evidence" value="ECO:0007669"/>
    <property type="project" value="UniProtKB-KW"/>
</dbReference>
<accession>A0A0P0D2B6</accession>
<reference evidence="7 8" key="1">
    <citation type="submission" date="2015-08" db="EMBL/GenBank/DDBJ databases">
        <title>Complete genome sequence of Rufibacter tibetensis strain 1351t, a radiation-resistant bacterium from tibet plateau.</title>
        <authorList>
            <person name="Dai J."/>
        </authorList>
    </citation>
    <scope>NUCLEOTIDE SEQUENCE [LARGE SCALE GENOMIC DNA]</scope>
    <source>
        <strain evidence="7 8">1351</strain>
    </source>
</reference>
<dbReference type="Gene3D" id="3.40.30.10">
    <property type="entry name" value="Glutaredoxin"/>
    <property type="match status" value="1"/>
</dbReference>
<dbReference type="PROSITE" id="PS51352">
    <property type="entry name" value="THIOREDOXIN_2"/>
    <property type="match status" value="1"/>
</dbReference>
<dbReference type="GO" id="GO:0016209">
    <property type="term" value="F:antioxidant activity"/>
    <property type="evidence" value="ECO:0007669"/>
    <property type="project" value="InterPro"/>
</dbReference>
<evidence type="ECO:0000313" key="7">
    <source>
        <dbReference type="EMBL" id="ALJ01244.1"/>
    </source>
</evidence>
<dbReference type="EMBL" id="CP012643">
    <property type="protein sequence ID" value="ALJ01244.1"/>
    <property type="molecule type" value="Genomic_DNA"/>
</dbReference>
<dbReference type="InterPro" id="IPR050553">
    <property type="entry name" value="Thioredoxin_ResA/DsbE_sf"/>
</dbReference>
<dbReference type="PANTHER" id="PTHR42852">
    <property type="entry name" value="THIOL:DISULFIDE INTERCHANGE PROTEIN DSBE"/>
    <property type="match status" value="1"/>
</dbReference>
<dbReference type="Proteomes" id="UP000061382">
    <property type="component" value="Chromosome"/>
</dbReference>
<evidence type="ECO:0000256" key="2">
    <source>
        <dbReference type="ARBA" id="ARBA00022748"/>
    </source>
</evidence>
<evidence type="ECO:0000256" key="3">
    <source>
        <dbReference type="ARBA" id="ARBA00023157"/>
    </source>
</evidence>
<protein>
    <recommendedName>
        <fullName evidence="6">Thioredoxin domain-containing protein</fullName>
    </recommendedName>
</protein>
<dbReference type="Pfam" id="PF00578">
    <property type="entry name" value="AhpC-TSA"/>
    <property type="match status" value="1"/>
</dbReference>
<feature type="chain" id="PRO_5006043191" description="Thioredoxin domain-containing protein" evidence="5">
    <location>
        <begin position="25"/>
        <end position="170"/>
    </location>
</feature>
<keyword evidence="2" id="KW-0201">Cytochrome c-type biogenesis</keyword>
<keyword evidence="8" id="KW-1185">Reference proteome</keyword>
<name>A0A0P0D2B6_9BACT</name>
<dbReference type="InterPro" id="IPR036249">
    <property type="entry name" value="Thioredoxin-like_sf"/>
</dbReference>
<keyword evidence="5" id="KW-0732">Signal</keyword>
<evidence type="ECO:0000256" key="5">
    <source>
        <dbReference type="SAM" id="SignalP"/>
    </source>
</evidence>
<feature type="signal peptide" evidence="5">
    <location>
        <begin position="1"/>
        <end position="24"/>
    </location>
</feature>
<dbReference type="CDD" id="cd02966">
    <property type="entry name" value="TlpA_like_family"/>
    <property type="match status" value="1"/>
</dbReference>
<sequence>MFFRCTLGLCLMLFTYLLPSAATAQTQKVAKVKLPHLQKYLNSTSDTTYIINFWATWCKPCIEELPSFEAVQKQYAGQPVQVVLVSMDFAKDLEKKVVPFVTRNKLQSTVFLLDEPDQNAWIDLIDPSWSGAIPATLFVNNARKQRLFLEKPLTLAQLQEHLTSKFSKNP</sequence>
<proteinExistence type="predicted"/>
<dbReference type="InterPro" id="IPR000866">
    <property type="entry name" value="AhpC/TSA"/>
</dbReference>
<gene>
    <name evidence="7" type="ORF">DC20_05650</name>
</gene>
<dbReference type="STRING" id="512763.DC20_05650"/>
<evidence type="ECO:0000256" key="4">
    <source>
        <dbReference type="ARBA" id="ARBA00023284"/>
    </source>
</evidence>
<evidence type="ECO:0000313" key="8">
    <source>
        <dbReference type="Proteomes" id="UP000061382"/>
    </source>
</evidence>
<dbReference type="GO" id="GO:0030313">
    <property type="term" value="C:cell envelope"/>
    <property type="evidence" value="ECO:0007669"/>
    <property type="project" value="UniProtKB-SubCell"/>
</dbReference>
<dbReference type="GO" id="GO:0016491">
    <property type="term" value="F:oxidoreductase activity"/>
    <property type="evidence" value="ECO:0007669"/>
    <property type="project" value="InterPro"/>
</dbReference>
<dbReference type="SUPFAM" id="SSF52833">
    <property type="entry name" value="Thioredoxin-like"/>
    <property type="match status" value="1"/>
</dbReference>
<dbReference type="PANTHER" id="PTHR42852:SF6">
    <property type="entry name" value="THIOL:DISULFIDE INTERCHANGE PROTEIN DSBE"/>
    <property type="match status" value="1"/>
</dbReference>
<comment type="subcellular location">
    <subcellularLocation>
        <location evidence="1">Cell envelope</location>
    </subcellularLocation>
</comment>
<dbReference type="PATRIC" id="fig|512763.3.peg.1254"/>
<dbReference type="InterPro" id="IPR013766">
    <property type="entry name" value="Thioredoxin_domain"/>
</dbReference>
<organism evidence="7 8">
    <name type="scientific">Rufibacter tibetensis</name>
    <dbReference type="NCBI Taxonomy" id="512763"/>
    <lineage>
        <taxon>Bacteria</taxon>
        <taxon>Pseudomonadati</taxon>
        <taxon>Bacteroidota</taxon>
        <taxon>Cytophagia</taxon>
        <taxon>Cytophagales</taxon>
        <taxon>Hymenobacteraceae</taxon>
        <taxon>Rufibacter</taxon>
    </lineage>
</organism>
<dbReference type="KEGG" id="rti:DC20_05650"/>
<evidence type="ECO:0000256" key="1">
    <source>
        <dbReference type="ARBA" id="ARBA00004196"/>
    </source>
</evidence>